<name>A0A1R1Y9W3_9FUNG</name>
<accession>A0A1R1Y9W3</accession>
<protein>
    <submittedName>
        <fullName evidence="2">Uncharacterized protein</fullName>
    </submittedName>
</protein>
<dbReference type="AlphaFoldDB" id="A0A1R1Y9W3"/>
<evidence type="ECO:0000313" key="3">
    <source>
        <dbReference type="Proteomes" id="UP000187283"/>
    </source>
</evidence>
<dbReference type="OrthoDB" id="5535068at2759"/>
<evidence type="ECO:0000313" key="2">
    <source>
        <dbReference type="EMBL" id="OMJ23674.1"/>
    </source>
</evidence>
<dbReference type="EMBL" id="LSSN01000491">
    <property type="protein sequence ID" value="OMJ23674.1"/>
    <property type="molecule type" value="Genomic_DNA"/>
</dbReference>
<organism evidence="2 3">
    <name type="scientific">Smittium culicis</name>
    <dbReference type="NCBI Taxonomy" id="133412"/>
    <lineage>
        <taxon>Eukaryota</taxon>
        <taxon>Fungi</taxon>
        <taxon>Fungi incertae sedis</taxon>
        <taxon>Zoopagomycota</taxon>
        <taxon>Kickxellomycotina</taxon>
        <taxon>Harpellomycetes</taxon>
        <taxon>Harpellales</taxon>
        <taxon>Legeriomycetaceae</taxon>
        <taxon>Smittium</taxon>
    </lineage>
</organism>
<dbReference type="Proteomes" id="UP000187283">
    <property type="component" value="Unassembled WGS sequence"/>
</dbReference>
<reference evidence="2 3" key="1">
    <citation type="submission" date="2017-01" db="EMBL/GenBank/DDBJ databases">
        <authorList>
            <person name="Mah S.A."/>
            <person name="Swanson W.J."/>
            <person name="Moy G.W."/>
            <person name="Vacquier V.D."/>
        </authorList>
    </citation>
    <scope>NUCLEOTIDE SEQUENCE [LARGE SCALE GENOMIC DNA]</scope>
    <source>
        <strain evidence="2 3">GSMNP</strain>
    </source>
</reference>
<proteinExistence type="predicted"/>
<evidence type="ECO:0000313" key="1">
    <source>
        <dbReference type="EMBL" id="OMJ21433.1"/>
    </source>
</evidence>
<keyword evidence="3" id="KW-1185">Reference proteome</keyword>
<dbReference type="EMBL" id="LSSN01001007">
    <property type="protein sequence ID" value="OMJ21433.1"/>
    <property type="molecule type" value="Genomic_DNA"/>
</dbReference>
<comment type="caution">
    <text evidence="2">The sequence shown here is derived from an EMBL/GenBank/DDBJ whole genome shotgun (WGS) entry which is preliminary data.</text>
</comment>
<gene>
    <name evidence="2" type="ORF">AYI70_g2096</name>
    <name evidence="1" type="ORF">AYI70_g3493</name>
</gene>
<sequence>MVQLQNKTISKYVERTIKCIYCDDEHSKRDCSELTKDIEKGLVKLEQNKNVLVANVEPFKPNYGNFGMKINVKRDSKSIKSNLICVKDDLKDKLRGNISN</sequence>